<dbReference type="EMBL" id="CP020330">
    <property type="protein sequence ID" value="AQZ51299.1"/>
    <property type="molecule type" value="Genomic_DNA"/>
</dbReference>
<feature type="transmembrane region" description="Helical" evidence="1">
    <location>
        <begin position="95"/>
        <end position="117"/>
    </location>
</feature>
<proteinExistence type="predicted"/>
<evidence type="ECO:0008006" key="4">
    <source>
        <dbReference type="Google" id="ProtNLM"/>
    </source>
</evidence>
<organism evidence="2 3">
    <name type="scientific">Martelella mediterranea DSM 17316</name>
    <dbReference type="NCBI Taxonomy" id="1122214"/>
    <lineage>
        <taxon>Bacteria</taxon>
        <taxon>Pseudomonadati</taxon>
        <taxon>Pseudomonadota</taxon>
        <taxon>Alphaproteobacteria</taxon>
        <taxon>Hyphomicrobiales</taxon>
        <taxon>Aurantimonadaceae</taxon>
        <taxon>Martelella</taxon>
    </lineage>
</organism>
<keyword evidence="1" id="KW-1133">Transmembrane helix</keyword>
<name>A0A1U9Z0T8_9HYPH</name>
<dbReference type="eggNOG" id="COG2363">
    <property type="taxonomic scope" value="Bacteria"/>
</dbReference>
<accession>A0A1U9Z0T8</accession>
<evidence type="ECO:0000256" key="1">
    <source>
        <dbReference type="SAM" id="Phobius"/>
    </source>
</evidence>
<dbReference type="Proteomes" id="UP000191135">
    <property type="component" value="Chromosome"/>
</dbReference>
<feature type="transmembrane region" description="Helical" evidence="1">
    <location>
        <begin position="36"/>
        <end position="59"/>
    </location>
</feature>
<keyword evidence="1" id="KW-0472">Membrane</keyword>
<reference evidence="2 3" key="1">
    <citation type="submission" date="2017-03" db="EMBL/GenBank/DDBJ databases">
        <title>Foreign affairs: Plasmid Transfer between Roseobacters and Rhizobia.</title>
        <authorList>
            <person name="Bartling P."/>
            <person name="Bunk B."/>
            <person name="Overmann J."/>
            <person name="Brinkmann H."/>
            <person name="Petersen J."/>
        </authorList>
    </citation>
    <scope>NUCLEOTIDE SEQUENCE [LARGE SCALE GENOMIC DNA]</scope>
    <source>
        <strain evidence="2 3">MACL11</strain>
    </source>
</reference>
<feature type="transmembrane region" description="Helical" evidence="1">
    <location>
        <begin position="66"/>
        <end position="89"/>
    </location>
</feature>
<gene>
    <name evidence="2" type="ORF">Mame_01957</name>
</gene>
<evidence type="ECO:0000313" key="2">
    <source>
        <dbReference type="EMBL" id="AQZ51299.1"/>
    </source>
</evidence>
<protein>
    <recommendedName>
        <fullName evidence="4">DUF423 domain-containing protein</fullName>
    </recommendedName>
</protein>
<dbReference type="AlphaFoldDB" id="A0A1U9Z0T8"/>
<dbReference type="InterPro" id="IPR006696">
    <property type="entry name" value="DUF423"/>
</dbReference>
<keyword evidence="3" id="KW-1185">Reference proteome</keyword>
<feature type="transmembrane region" description="Helical" evidence="1">
    <location>
        <begin position="12"/>
        <end position="30"/>
    </location>
</feature>
<dbReference type="STRING" id="1122214.Mame_01957"/>
<keyword evidence="1" id="KW-0812">Transmembrane</keyword>
<dbReference type="KEGG" id="mmed:Mame_01957"/>
<dbReference type="Pfam" id="PF04241">
    <property type="entry name" value="DUF423"/>
    <property type="match status" value="1"/>
</dbReference>
<sequence length="122" mass="11797">MAGLPLSSRILLFCGGLTGAAGIMLAAAAYHGDSAVLQSAALVCLANGPALLALAVLAMRTAVATAAGLAIALGTLLFAGDIAALSYMGSGLFRMAAPVGGTAIIAGWLMAALAALLPASRD</sequence>
<evidence type="ECO:0000313" key="3">
    <source>
        <dbReference type="Proteomes" id="UP000191135"/>
    </source>
</evidence>